<comment type="caution">
    <text evidence="2">The sequence shown here is derived from an EMBL/GenBank/DDBJ whole genome shotgun (WGS) entry which is preliminary data.</text>
</comment>
<feature type="transmembrane region" description="Helical" evidence="1">
    <location>
        <begin position="269"/>
        <end position="290"/>
    </location>
</feature>
<dbReference type="AlphaFoldDB" id="U2PHQ6"/>
<keyword evidence="1" id="KW-0812">Transmembrane</keyword>
<feature type="transmembrane region" description="Helical" evidence="1">
    <location>
        <begin position="207"/>
        <end position="232"/>
    </location>
</feature>
<reference evidence="2" key="1">
    <citation type="submission" date="2013-08" db="EMBL/GenBank/DDBJ databases">
        <authorList>
            <person name="Durkin A.S."/>
            <person name="Haft D.R."/>
            <person name="McCorrison J."/>
            <person name="Torralba M."/>
            <person name="Gillis M."/>
            <person name="Haft D.H."/>
            <person name="Methe B."/>
            <person name="Sutton G."/>
            <person name="Nelson K.E."/>
        </authorList>
    </citation>
    <scope>NUCLEOTIDE SEQUENCE [LARGE SCALE GENOMIC DNA]</scope>
    <source>
        <strain evidence="2">F0233</strain>
    </source>
</reference>
<feature type="transmembrane region" description="Helical" evidence="1">
    <location>
        <begin position="88"/>
        <end position="109"/>
    </location>
</feature>
<feature type="transmembrane region" description="Helical" evidence="1">
    <location>
        <begin position="355"/>
        <end position="376"/>
    </location>
</feature>
<evidence type="ECO:0000256" key="1">
    <source>
        <dbReference type="SAM" id="Phobius"/>
    </source>
</evidence>
<dbReference type="InterPro" id="IPR045931">
    <property type="entry name" value="DUF6350"/>
</dbReference>
<keyword evidence="1" id="KW-1133">Transmembrane helix</keyword>
<evidence type="ECO:0000313" key="3">
    <source>
        <dbReference type="Proteomes" id="UP000017052"/>
    </source>
</evidence>
<dbReference type="Pfam" id="PF19877">
    <property type="entry name" value="DUF6350"/>
    <property type="match status" value="1"/>
</dbReference>
<feature type="transmembrane region" description="Helical" evidence="1">
    <location>
        <begin position="238"/>
        <end position="257"/>
    </location>
</feature>
<gene>
    <name evidence="2" type="ORF">HMPREF0682_2435</name>
</gene>
<protein>
    <submittedName>
        <fullName evidence="2">Membrane protein</fullName>
    </submittedName>
</protein>
<sequence>MPSVDPGPDEDEEVAVENRRRGLRAALAGLSWRSAVLVGSLGIALAGWLPLLVICALGWAADPRIGFGSVLTVSTRFWLLANGVPAHLGRGLLTLVPLGLTALIVLMVWRLSRAIARRAADELIEGPVRARRQSDLRALSCRLALWFGGSYALLLGIATVLAGQSAELGRALVCGALIGGLCSLLASGRVLGWAPVGLSQGGWSAGVLAGVGAALAGAVLVGCARLAVVLVVNHTTVTGAHAALGAGGPGSVLLALAQMPWIPSMALWACSWTLGAGFSLGQGALVAPIGSSTGDLPTIPLLAAMSTGDAHPAMIAVWLLAGALAGAVGAHVCVRARHDDARRALPEREFLPDEGALYGLIVGVLAALLLCLLALLSHGALGTRRLTELGPLLGRLLVLAPTVLGAGGMLGGFATALRLGRGGNG</sequence>
<feature type="transmembrane region" description="Helical" evidence="1">
    <location>
        <begin position="168"/>
        <end position="186"/>
    </location>
</feature>
<dbReference type="Proteomes" id="UP000017052">
    <property type="component" value="Unassembled WGS sequence"/>
</dbReference>
<feature type="transmembrane region" description="Helical" evidence="1">
    <location>
        <begin position="139"/>
        <end position="162"/>
    </location>
</feature>
<keyword evidence="1" id="KW-0472">Membrane</keyword>
<evidence type="ECO:0000313" key="2">
    <source>
        <dbReference type="EMBL" id="ERK50065.1"/>
    </source>
</evidence>
<accession>U2PHQ6</accession>
<organism evidence="2 3">
    <name type="scientific">Propionibacterium acidifaciens F0233</name>
    <dbReference type="NCBI Taxonomy" id="553198"/>
    <lineage>
        <taxon>Bacteria</taxon>
        <taxon>Bacillati</taxon>
        <taxon>Actinomycetota</taxon>
        <taxon>Actinomycetes</taxon>
        <taxon>Propionibacteriales</taxon>
        <taxon>Propionibacteriaceae</taxon>
        <taxon>Propionibacterium</taxon>
    </lineage>
</organism>
<name>U2PHQ6_9ACTN</name>
<feature type="transmembrane region" description="Helical" evidence="1">
    <location>
        <begin position="396"/>
        <end position="417"/>
    </location>
</feature>
<keyword evidence="3" id="KW-1185">Reference proteome</keyword>
<proteinExistence type="predicted"/>
<feature type="transmembrane region" description="Helical" evidence="1">
    <location>
        <begin position="34"/>
        <end position="61"/>
    </location>
</feature>
<dbReference type="EMBL" id="ACVN02000315">
    <property type="protein sequence ID" value="ERK50065.1"/>
    <property type="molecule type" value="Genomic_DNA"/>
</dbReference>
<feature type="transmembrane region" description="Helical" evidence="1">
    <location>
        <begin position="310"/>
        <end position="334"/>
    </location>
</feature>